<dbReference type="Gene3D" id="3.30.1280.10">
    <property type="entry name" value="Phosphoribosylformylglycinamidine synthase subunit PurS"/>
    <property type="match status" value="1"/>
</dbReference>
<evidence type="ECO:0000256" key="2">
    <source>
        <dbReference type="ARBA" id="ARBA00022598"/>
    </source>
</evidence>
<gene>
    <name evidence="6 7" type="primary">purS</name>
    <name evidence="7" type="ORF">ACFQGR_05300</name>
</gene>
<evidence type="ECO:0000256" key="6">
    <source>
        <dbReference type="HAMAP-Rule" id="MF_01926"/>
    </source>
</evidence>
<evidence type="ECO:0000256" key="5">
    <source>
        <dbReference type="ARBA" id="ARBA00022840"/>
    </source>
</evidence>
<keyword evidence="8" id="KW-1185">Reference proteome</keyword>
<dbReference type="PANTHER" id="PTHR34696">
    <property type="entry name" value="PHOSPHORIBOSYLFORMYLGLYCINAMIDINE SYNTHASE SUBUNIT PURS"/>
    <property type="match status" value="1"/>
</dbReference>
<accession>A0ABW1RTK4</accession>
<evidence type="ECO:0000313" key="7">
    <source>
        <dbReference type="EMBL" id="MFC6178796.1"/>
    </source>
</evidence>
<dbReference type="Pfam" id="PF02700">
    <property type="entry name" value="PurS"/>
    <property type="match status" value="1"/>
</dbReference>
<dbReference type="GO" id="GO:0004642">
    <property type="term" value="F:phosphoribosylformylglycinamidine synthase activity"/>
    <property type="evidence" value="ECO:0007669"/>
    <property type="project" value="UniProtKB-EC"/>
</dbReference>
<reference evidence="8" key="1">
    <citation type="journal article" date="2019" name="Int. J. Syst. Evol. Microbiol.">
        <title>The Global Catalogue of Microorganisms (GCM) 10K type strain sequencing project: providing services to taxonomists for standard genome sequencing and annotation.</title>
        <authorList>
            <consortium name="The Broad Institute Genomics Platform"/>
            <consortium name="The Broad Institute Genome Sequencing Center for Infectious Disease"/>
            <person name="Wu L."/>
            <person name="Ma J."/>
        </authorList>
    </citation>
    <scope>NUCLEOTIDE SEQUENCE [LARGE SCALE GENOMIC DNA]</scope>
    <source>
        <strain evidence="8">CCM 8924</strain>
    </source>
</reference>
<comment type="catalytic activity">
    <reaction evidence="6">
        <text>N(2)-formyl-N(1)-(5-phospho-beta-D-ribosyl)glycinamide + L-glutamine + ATP + H2O = 2-formamido-N(1)-(5-O-phospho-beta-D-ribosyl)acetamidine + L-glutamate + ADP + phosphate + H(+)</text>
        <dbReference type="Rhea" id="RHEA:17129"/>
        <dbReference type="ChEBI" id="CHEBI:15377"/>
        <dbReference type="ChEBI" id="CHEBI:15378"/>
        <dbReference type="ChEBI" id="CHEBI:29985"/>
        <dbReference type="ChEBI" id="CHEBI:30616"/>
        <dbReference type="ChEBI" id="CHEBI:43474"/>
        <dbReference type="ChEBI" id="CHEBI:58359"/>
        <dbReference type="ChEBI" id="CHEBI:147286"/>
        <dbReference type="ChEBI" id="CHEBI:147287"/>
        <dbReference type="ChEBI" id="CHEBI:456216"/>
        <dbReference type="EC" id="6.3.5.3"/>
    </reaction>
</comment>
<protein>
    <recommendedName>
        <fullName evidence="6">Phosphoribosylformylglycinamidine synthase subunit PurS</fullName>
        <shortName evidence="6">FGAM synthase</shortName>
        <ecNumber evidence="6">6.3.5.3</ecNumber>
    </recommendedName>
    <alternativeName>
        <fullName evidence="6">Formylglycinamide ribonucleotide amidotransferase subunit III</fullName>
        <shortName evidence="6">FGAR amidotransferase III</shortName>
        <shortName evidence="6">FGAR-AT III</shortName>
    </alternativeName>
    <alternativeName>
        <fullName evidence="6">Phosphoribosylformylglycinamidine synthase subunit III</fullName>
    </alternativeName>
</protein>
<keyword evidence="3 6" id="KW-0547">Nucleotide-binding</keyword>
<comment type="subcellular location">
    <subcellularLocation>
        <location evidence="6">Cytoplasm</location>
    </subcellularLocation>
</comment>
<evidence type="ECO:0000313" key="8">
    <source>
        <dbReference type="Proteomes" id="UP001596158"/>
    </source>
</evidence>
<evidence type="ECO:0000256" key="1">
    <source>
        <dbReference type="ARBA" id="ARBA00022490"/>
    </source>
</evidence>
<dbReference type="SUPFAM" id="SSF82697">
    <property type="entry name" value="PurS-like"/>
    <property type="match status" value="1"/>
</dbReference>
<sequence>MTVVKVFVNYKESILNPEAQAIQQALGRLGYENITQLKVGKTFELTFSDELTRAEIVQEVNEISDRMLANYNMENYTYEIIELEGMS</sequence>
<dbReference type="EMBL" id="JBHSSG010000011">
    <property type="protein sequence ID" value="MFC6178796.1"/>
    <property type="molecule type" value="Genomic_DNA"/>
</dbReference>
<keyword evidence="5 6" id="KW-0067">ATP-binding</keyword>
<keyword evidence="4 6" id="KW-0658">Purine biosynthesis</keyword>
<dbReference type="NCBIfam" id="TIGR00302">
    <property type="entry name" value="phosphoribosylformylglycinamidine synthase subunit PurS"/>
    <property type="match status" value="1"/>
</dbReference>
<name>A0ABW1RTK4_9LACO</name>
<organism evidence="7 8">
    <name type="scientific">Weissella sagaensis</name>
    <dbReference type="NCBI Taxonomy" id="2559928"/>
    <lineage>
        <taxon>Bacteria</taxon>
        <taxon>Bacillati</taxon>
        <taxon>Bacillota</taxon>
        <taxon>Bacilli</taxon>
        <taxon>Lactobacillales</taxon>
        <taxon>Lactobacillaceae</taxon>
        <taxon>Weissella</taxon>
    </lineage>
</organism>
<dbReference type="InterPro" id="IPR036604">
    <property type="entry name" value="PurS-like_sf"/>
</dbReference>
<dbReference type="InterPro" id="IPR003850">
    <property type="entry name" value="PurS"/>
</dbReference>
<evidence type="ECO:0000256" key="3">
    <source>
        <dbReference type="ARBA" id="ARBA00022741"/>
    </source>
</evidence>
<comment type="subunit">
    <text evidence="6">Part of the FGAM synthase complex composed of 1 PurL, 1 PurQ and 2 PurS subunits.</text>
</comment>
<comment type="function">
    <text evidence="6">Part of the phosphoribosylformylglycinamidine synthase complex involved in the purines biosynthetic pathway. Catalyzes the ATP-dependent conversion of formylglycinamide ribonucleotide (FGAR) and glutamine to yield formylglycinamidine ribonucleotide (FGAM) and glutamate. The FGAM synthase complex is composed of three subunits. PurQ produces an ammonia molecule by converting glutamine to glutamate. PurL transfers the ammonia molecule to FGAR to form FGAM in an ATP-dependent manner. PurS interacts with PurQ and PurL and is thought to assist in the transfer of the ammonia molecule from PurQ to PurL.</text>
</comment>
<dbReference type="Proteomes" id="UP001596158">
    <property type="component" value="Unassembled WGS sequence"/>
</dbReference>
<comment type="similarity">
    <text evidence="6">Belongs to the PurS family.</text>
</comment>
<dbReference type="HAMAP" id="MF_01926">
    <property type="entry name" value="PurS"/>
    <property type="match status" value="1"/>
</dbReference>
<keyword evidence="2 6" id="KW-0436">Ligase</keyword>
<comment type="caution">
    <text evidence="7">The sequence shown here is derived from an EMBL/GenBank/DDBJ whole genome shotgun (WGS) entry which is preliminary data.</text>
</comment>
<dbReference type="RefSeq" id="WP_042493995.1">
    <property type="nucleotide sequence ID" value="NZ_BJDT01000003.1"/>
</dbReference>
<proteinExistence type="inferred from homology"/>
<comment type="pathway">
    <text evidence="6">Purine metabolism; IMP biosynthesis via de novo pathway; 5-amino-1-(5-phospho-D-ribosyl)imidazole from N(2)-formyl-N(1)-(5-phospho-D-ribosyl)glycinamide: step 1/2.</text>
</comment>
<dbReference type="NCBIfam" id="NF004630">
    <property type="entry name" value="PRK05974.1"/>
    <property type="match status" value="1"/>
</dbReference>
<keyword evidence="1 6" id="KW-0963">Cytoplasm</keyword>
<evidence type="ECO:0000256" key="4">
    <source>
        <dbReference type="ARBA" id="ARBA00022755"/>
    </source>
</evidence>
<dbReference type="EC" id="6.3.5.3" evidence="6"/>
<dbReference type="PANTHER" id="PTHR34696:SF1">
    <property type="entry name" value="PHOSPHORIBOSYLFORMYLGLYCINAMIDINE SYNTHASE SUBUNIT PURS"/>
    <property type="match status" value="1"/>
</dbReference>